<dbReference type="AlphaFoldDB" id="A0AAN7RVZ1"/>
<sequence>MIQKLEHLSYEDRLRELGLFSLDKRRLQGDLIAACQDLKGAYRKDGDRLFSKACCDRTRSNEVSYYKLSPTRLYRKGAGETSQTRDERAGDRLSVHEDACTCAGSAHTCVCLRAQGWLRQARLLPEPHHRLEELQSLFVTIIQLQVAHVHFRLQPKQHQYFCYKTPQALLQQLEK</sequence>
<dbReference type="EMBL" id="JAUNZN010000004">
    <property type="protein sequence ID" value="KAK4822634.1"/>
    <property type="molecule type" value="Genomic_DNA"/>
</dbReference>
<comment type="caution">
    <text evidence="1">The sequence shown here is derived from an EMBL/GenBank/DDBJ whole genome shotgun (WGS) entry which is preliminary data.</text>
</comment>
<evidence type="ECO:0000313" key="1">
    <source>
        <dbReference type="EMBL" id="KAK4822634.1"/>
    </source>
</evidence>
<proteinExistence type="predicted"/>
<reference evidence="1 2" key="1">
    <citation type="journal article" date="2023" name="J. Hered.">
        <title>Chromosome-level genome of the wood stork (Mycteria americana) provides insight into avian chromosome evolution.</title>
        <authorList>
            <person name="Flamio R. Jr."/>
            <person name="Ramstad K.M."/>
        </authorList>
    </citation>
    <scope>NUCLEOTIDE SEQUENCE [LARGE SCALE GENOMIC DNA]</scope>
    <source>
        <strain evidence="1">JAX WOST 10</strain>
    </source>
</reference>
<protein>
    <submittedName>
        <fullName evidence="1">Uncharacterized protein</fullName>
    </submittedName>
</protein>
<dbReference type="Proteomes" id="UP001333110">
    <property type="component" value="Unassembled WGS sequence"/>
</dbReference>
<organism evidence="1 2">
    <name type="scientific">Mycteria americana</name>
    <name type="common">Wood stork</name>
    <dbReference type="NCBI Taxonomy" id="33587"/>
    <lineage>
        <taxon>Eukaryota</taxon>
        <taxon>Metazoa</taxon>
        <taxon>Chordata</taxon>
        <taxon>Craniata</taxon>
        <taxon>Vertebrata</taxon>
        <taxon>Euteleostomi</taxon>
        <taxon>Archelosauria</taxon>
        <taxon>Archosauria</taxon>
        <taxon>Dinosauria</taxon>
        <taxon>Saurischia</taxon>
        <taxon>Theropoda</taxon>
        <taxon>Coelurosauria</taxon>
        <taxon>Aves</taxon>
        <taxon>Neognathae</taxon>
        <taxon>Neoaves</taxon>
        <taxon>Aequornithes</taxon>
        <taxon>Ciconiiformes</taxon>
        <taxon>Ciconiidae</taxon>
        <taxon>Mycteria</taxon>
    </lineage>
</organism>
<gene>
    <name evidence="1" type="ORF">QYF61_018586</name>
</gene>
<name>A0AAN7RVZ1_MYCAM</name>
<keyword evidence="2" id="KW-1185">Reference proteome</keyword>
<evidence type="ECO:0000313" key="2">
    <source>
        <dbReference type="Proteomes" id="UP001333110"/>
    </source>
</evidence>
<accession>A0AAN7RVZ1</accession>